<accession>A0AC58IFN4</accession>
<evidence type="ECO:0000313" key="2">
    <source>
        <dbReference type="RefSeq" id="XP_073793051.1"/>
    </source>
</evidence>
<sequence length="313" mass="35511">MGKSEKRKNKNVSLGTANAANVSSNVSETMGASCSYETEKLHNYSKISVDFDEFMMCEEEFPALPETPCKSPATKQRKTESSEVAILSQLGALSQLINTRSDALENVIGENTRAITSMKEVINENTKQITSVKEAIEFVSAEVNHLKNKYGVMESTLNKVEETCVGHDRRLSQLESYSRRWNLRMHGIPENEREDVRGRVIDVCQHLLPEDKDRLSSAVDTVHRLGRKQPNKNRGIILQFASRFFRDAVWRAAKDSAFLRENNIKISEDLSLADKERRNKLWPAVEKARKDNKRAYFIGSRAFVEGNEIFPPA</sequence>
<gene>
    <name evidence="2" type="primary">LOC141380119</name>
</gene>
<reference evidence="2" key="1">
    <citation type="submission" date="2025-08" db="UniProtKB">
        <authorList>
            <consortium name="RefSeq"/>
        </authorList>
    </citation>
    <scope>IDENTIFICATION</scope>
    <source>
        <strain evidence="2">Tuebingen</strain>
        <tissue evidence="2">Fibroblasts and whole tissue</tissue>
    </source>
</reference>
<protein>
    <submittedName>
        <fullName evidence="2">Uncharacterized protein</fullName>
    </submittedName>
</protein>
<dbReference type="RefSeq" id="XP_073793051.1">
    <property type="nucleotide sequence ID" value="XM_073936950.1"/>
</dbReference>
<proteinExistence type="predicted"/>
<keyword evidence="1" id="KW-1185">Reference proteome</keyword>
<evidence type="ECO:0000313" key="1">
    <source>
        <dbReference type="Proteomes" id="UP000000437"/>
    </source>
</evidence>
<dbReference type="Proteomes" id="UP000000437">
    <property type="component" value="Chromosome 22"/>
</dbReference>
<name>A0AC58IFN4_DANRE</name>
<organism evidence="1 2">
    <name type="scientific">Danio rerio</name>
    <name type="common">Zebrafish</name>
    <name type="synonym">Brachydanio rerio</name>
    <dbReference type="NCBI Taxonomy" id="7955"/>
    <lineage>
        <taxon>Eukaryota</taxon>
        <taxon>Metazoa</taxon>
        <taxon>Chordata</taxon>
        <taxon>Craniata</taxon>
        <taxon>Vertebrata</taxon>
        <taxon>Euteleostomi</taxon>
        <taxon>Actinopterygii</taxon>
        <taxon>Neopterygii</taxon>
        <taxon>Teleostei</taxon>
        <taxon>Ostariophysi</taxon>
        <taxon>Cypriniformes</taxon>
        <taxon>Danionidae</taxon>
        <taxon>Danioninae</taxon>
        <taxon>Danio</taxon>
    </lineage>
</organism>